<dbReference type="InterPro" id="IPR029062">
    <property type="entry name" value="Class_I_gatase-like"/>
</dbReference>
<gene>
    <name evidence="2" type="ORF">COV74_07325</name>
</gene>
<accession>A0A2H0LN29</accession>
<evidence type="ECO:0000259" key="1">
    <source>
        <dbReference type="Pfam" id="PF07090"/>
    </source>
</evidence>
<sequence>MSRILYLGDGPLNGAACYLYGVLKHAGHKMTHVPPDRRLSRKMAEKPFDLIILSDYAHANLSRAVESAIEAQVTSGTALWMIGGWASFTGLWGKYHGTMIEKMLPVRCLTHDDRMNLGSGARLLQAKRHPLLKGLALSPAPFVAGYNRVIPKPKSQVILKLRENASGKRNPLLVLGHFGKGKTAAWTSDVAPHWCGGLVDWGCRRVKIKIGPGIKIEVGNDYVKFISQLTRWLVNC</sequence>
<comment type="caution">
    <text evidence="2">The sequence shown here is derived from an EMBL/GenBank/DDBJ whole genome shotgun (WGS) entry which is preliminary data.</text>
</comment>
<organism evidence="2 3">
    <name type="scientific">Candidatus Abzuiibacterium crystallinum</name>
    <dbReference type="NCBI Taxonomy" id="1974748"/>
    <lineage>
        <taxon>Bacteria</taxon>
        <taxon>Pseudomonadati</taxon>
        <taxon>Candidatus Omnitrophota</taxon>
        <taxon>Candidatus Abzuiibacterium</taxon>
    </lineage>
</organism>
<dbReference type="EMBL" id="PCVY01000060">
    <property type="protein sequence ID" value="PIQ85819.1"/>
    <property type="molecule type" value="Genomic_DNA"/>
</dbReference>
<dbReference type="PANTHER" id="PTHR37947:SF1">
    <property type="entry name" value="BLL2462 PROTEIN"/>
    <property type="match status" value="1"/>
</dbReference>
<feature type="domain" description="Putative glutamine amidotransferase" evidence="1">
    <location>
        <begin position="67"/>
        <end position="196"/>
    </location>
</feature>
<dbReference type="Gene3D" id="3.40.50.880">
    <property type="match status" value="1"/>
</dbReference>
<dbReference type="InterPro" id="IPR010768">
    <property type="entry name" value="GATase1-like"/>
</dbReference>
<dbReference type="AlphaFoldDB" id="A0A2H0LN29"/>
<name>A0A2H0LN29_9BACT</name>
<dbReference type="SUPFAM" id="SSF52317">
    <property type="entry name" value="Class I glutamine amidotransferase-like"/>
    <property type="match status" value="1"/>
</dbReference>
<dbReference type="PANTHER" id="PTHR37947">
    <property type="entry name" value="BLL2462 PROTEIN"/>
    <property type="match status" value="1"/>
</dbReference>
<proteinExistence type="predicted"/>
<dbReference type="Pfam" id="PF07090">
    <property type="entry name" value="GATase1_like"/>
    <property type="match status" value="1"/>
</dbReference>
<evidence type="ECO:0000313" key="2">
    <source>
        <dbReference type="EMBL" id="PIQ85819.1"/>
    </source>
</evidence>
<evidence type="ECO:0000313" key="3">
    <source>
        <dbReference type="Proteomes" id="UP000230859"/>
    </source>
</evidence>
<reference evidence="2 3" key="1">
    <citation type="submission" date="2017-09" db="EMBL/GenBank/DDBJ databases">
        <title>Depth-based differentiation of microbial function through sediment-hosted aquifers and enrichment of novel symbionts in the deep terrestrial subsurface.</title>
        <authorList>
            <person name="Probst A.J."/>
            <person name="Ladd B."/>
            <person name="Jarett J.K."/>
            <person name="Geller-Mcgrath D.E."/>
            <person name="Sieber C.M."/>
            <person name="Emerson J.B."/>
            <person name="Anantharaman K."/>
            <person name="Thomas B.C."/>
            <person name="Malmstrom R."/>
            <person name="Stieglmeier M."/>
            <person name="Klingl A."/>
            <person name="Woyke T."/>
            <person name="Ryan C.M."/>
            <person name="Banfield J.F."/>
        </authorList>
    </citation>
    <scope>NUCLEOTIDE SEQUENCE [LARGE SCALE GENOMIC DNA]</scope>
    <source>
        <strain evidence="2">CG11_big_fil_rev_8_21_14_0_20_45_26</strain>
    </source>
</reference>
<dbReference type="Proteomes" id="UP000230859">
    <property type="component" value="Unassembled WGS sequence"/>
</dbReference>
<protein>
    <recommendedName>
        <fullName evidence="1">Putative glutamine amidotransferase domain-containing protein</fullName>
    </recommendedName>
</protein>